<dbReference type="InterPro" id="IPR019793">
    <property type="entry name" value="Peroxidases_heam-ligand_BS"/>
</dbReference>
<dbReference type="GO" id="GO:0005758">
    <property type="term" value="C:mitochondrial intermembrane space"/>
    <property type="evidence" value="ECO:0007669"/>
    <property type="project" value="UniProtKB-SubCell"/>
</dbReference>
<proteinExistence type="inferred from homology"/>
<dbReference type="InterPro" id="IPR010255">
    <property type="entry name" value="Haem_peroxidase_sf"/>
</dbReference>
<dbReference type="PRINTS" id="PR00459">
    <property type="entry name" value="ASPEROXIDASE"/>
</dbReference>
<evidence type="ECO:0000256" key="4">
    <source>
        <dbReference type="ARBA" id="ARBA00022617"/>
    </source>
</evidence>
<dbReference type="GO" id="GO:0042744">
    <property type="term" value="P:hydrogen peroxide catabolic process"/>
    <property type="evidence" value="ECO:0007669"/>
    <property type="project" value="TreeGrafter"/>
</dbReference>
<keyword evidence="5" id="KW-0479">Metal-binding</keyword>
<dbReference type="EMBL" id="JAFCMP010000031">
    <property type="protein sequence ID" value="KAG5190632.1"/>
    <property type="molecule type" value="Genomic_DNA"/>
</dbReference>
<feature type="domain" description="Plant heme peroxidase family profile" evidence="15">
    <location>
        <begin position="58"/>
        <end position="316"/>
    </location>
</feature>
<gene>
    <name evidence="16" type="ORF">JKP88DRAFT_285864</name>
</gene>
<dbReference type="Pfam" id="PF00141">
    <property type="entry name" value="peroxidase"/>
    <property type="match status" value="1"/>
</dbReference>
<dbReference type="InterPro" id="IPR044831">
    <property type="entry name" value="Ccp1-like"/>
</dbReference>
<dbReference type="OrthoDB" id="2859658at2759"/>
<sequence length="316" mass="34531">MATKMMAASSEPTDRRALFKIISTTVASVAACTQLQTLQPANAAETATKLTADEVNSVREAVSKIVNSDLNKGPTLVRLAWHCSGTYDKVTKTGGSGGGTIRFKSELAHGANAGLAKAVEWLEPIKTAHPNVSYGDLYTLAGVQAIYAMAGPQIPWRAGRVDADESTVTPGDRLPDADKGDPMRTAAGLRATFNRMGFNDQEIVALSGAHALGRCHRNNSGYEGPWTPTPTNFNNLYFKLLKNVNWTPKNWDGKPQFENEDGRLMMLPSDIVLLQDKEFKKWVDVYASSERKFFEDFSKAFSKLEELGTDSSLYTV</sequence>
<evidence type="ECO:0000256" key="5">
    <source>
        <dbReference type="ARBA" id="ARBA00022723"/>
    </source>
</evidence>
<comment type="caution">
    <text evidence="16">The sequence shown here is derived from an EMBL/GenBank/DDBJ whole genome shotgun (WGS) entry which is preliminary data.</text>
</comment>
<protein>
    <recommendedName>
        <fullName evidence="11">Cytochrome c peroxidase, mitochondrial</fullName>
        <ecNumber evidence="10">1.11.1.5</ecNumber>
    </recommendedName>
</protein>
<dbReference type="GO" id="GO:0000302">
    <property type="term" value="P:response to reactive oxygen species"/>
    <property type="evidence" value="ECO:0007669"/>
    <property type="project" value="TreeGrafter"/>
</dbReference>
<evidence type="ECO:0000256" key="11">
    <source>
        <dbReference type="ARBA" id="ARBA00040313"/>
    </source>
</evidence>
<dbReference type="GO" id="GO:0005759">
    <property type="term" value="C:mitochondrial matrix"/>
    <property type="evidence" value="ECO:0007669"/>
    <property type="project" value="UniProtKB-SubCell"/>
</dbReference>
<evidence type="ECO:0000256" key="8">
    <source>
        <dbReference type="ARBA" id="ARBA00023004"/>
    </source>
</evidence>
<dbReference type="Gene3D" id="1.10.520.10">
    <property type="match status" value="1"/>
</dbReference>
<name>A0A836CLD9_9STRA</name>
<evidence type="ECO:0000256" key="12">
    <source>
        <dbReference type="ARBA" id="ARBA00049265"/>
    </source>
</evidence>
<keyword evidence="6" id="KW-0809">Transit peptide</keyword>
<dbReference type="EC" id="1.11.1.5" evidence="10"/>
<comment type="catalytic activity">
    <reaction evidence="12">
        <text>2 Fe(II)-[cytochrome c] + H2O2 + 2 H(+) = 2 Fe(III)-[cytochrome c] + 2 H2O</text>
        <dbReference type="Rhea" id="RHEA:16581"/>
        <dbReference type="Rhea" id="RHEA-COMP:10350"/>
        <dbReference type="Rhea" id="RHEA-COMP:14399"/>
        <dbReference type="ChEBI" id="CHEBI:15377"/>
        <dbReference type="ChEBI" id="CHEBI:15378"/>
        <dbReference type="ChEBI" id="CHEBI:16240"/>
        <dbReference type="ChEBI" id="CHEBI:29033"/>
        <dbReference type="ChEBI" id="CHEBI:29034"/>
        <dbReference type="EC" id="1.11.1.5"/>
    </reaction>
</comment>
<dbReference type="GO" id="GO:0004130">
    <property type="term" value="F:cytochrome-c peroxidase activity"/>
    <property type="evidence" value="ECO:0007669"/>
    <property type="project" value="UniProtKB-EC"/>
</dbReference>
<dbReference type="FunFam" id="1.10.420.10:FF:000009">
    <property type="entry name" value="Ascorbate peroxidase"/>
    <property type="match status" value="1"/>
</dbReference>
<evidence type="ECO:0000256" key="14">
    <source>
        <dbReference type="SAM" id="MobiDB-lite"/>
    </source>
</evidence>
<evidence type="ECO:0000256" key="2">
    <source>
        <dbReference type="ARBA" id="ARBA00004569"/>
    </source>
</evidence>
<comment type="similarity">
    <text evidence="13">Belongs to the peroxidase family.</text>
</comment>
<dbReference type="PROSITE" id="PS00436">
    <property type="entry name" value="PEROXIDASE_2"/>
    <property type="match status" value="1"/>
</dbReference>
<evidence type="ECO:0000256" key="6">
    <source>
        <dbReference type="ARBA" id="ARBA00022946"/>
    </source>
</evidence>
<organism evidence="16 17">
    <name type="scientific">Tribonema minus</name>
    <dbReference type="NCBI Taxonomy" id="303371"/>
    <lineage>
        <taxon>Eukaryota</taxon>
        <taxon>Sar</taxon>
        <taxon>Stramenopiles</taxon>
        <taxon>Ochrophyta</taxon>
        <taxon>PX clade</taxon>
        <taxon>Xanthophyceae</taxon>
        <taxon>Tribonematales</taxon>
        <taxon>Tribonemataceae</taxon>
        <taxon>Tribonema</taxon>
    </lineage>
</organism>
<dbReference type="PRINTS" id="PR00458">
    <property type="entry name" value="PEROXIDASE"/>
</dbReference>
<evidence type="ECO:0000256" key="10">
    <source>
        <dbReference type="ARBA" id="ARBA00039063"/>
    </source>
</evidence>
<dbReference type="Gene3D" id="1.10.420.10">
    <property type="entry name" value="Peroxidase, domain 2"/>
    <property type="match status" value="1"/>
</dbReference>
<reference evidence="16" key="1">
    <citation type="submission" date="2021-02" db="EMBL/GenBank/DDBJ databases">
        <title>First Annotated Genome of the Yellow-green Alga Tribonema minus.</title>
        <authorList>
            <person name="Mahan K.M."/>
        </authorList>
    </citation>
    <scope>NUCLEOTIDE SEQUENCE</scope>
    <source>
        <strain evidence="16">UTEX B ZZ1240</strain>
    </source>
</reference>
<keyword evidence="4" id="KW-0349">Heme</keyword>
<dbReference type="GO" id="GO:0046872">
    <property type="term" value="F:metal ion binding"/>
    <property type="evidence" value="ECO:0007669"/>
    <property type="project" value="UniProtKB-KW"/>
</dbReference>
<dbReference type="Proteomes" id="UP000664859">
    <property type="component" value="Unassembled WGS sequence"/>
</dbReference>
<accession>A0A836CLD9</accession>
<keyword evidence="7" id="KW-0560">Oxidoreductase</keyword>
<dbReference type="AlphaFoldDB" id="A0A836CLD9"/>
<keyword evidence="8" id="KW-0408">Iron</keyword>
<feature type="compositionally biased region" description="Basic and acidic residues" evidence="14">
    <location>
        <begin position="173"/>
        <end position="182"/>
    </location>
</feature>
<dbReference type="InterPro" id="IPR019794">
    <property type="entry name" value="Peroxidases_AS"/>
</dbReference>
<evidence type="ECO:0000256" key="3">
    <source>
        <dbReference type="ARBA" id="ARBA00022559"/>
    </source>
</evidence>
<evidence type="ECO:0000256" key="13">
    <source>
        <dbReference type="RuleBase" id="RU004241"/>
    </source>
</evidence>
<dbReference type="PANTHER" id="PTHR31356:SF58">
    <property type="entry name" value="CYTOCHROME C PEROXIDASE, MITOCHONDRIAL"/>
    <property type="match status" value="1"/>
</dbReference>
<comment type="subcellular location">
    <subcellularLocation>
        <location evidence="2">Mitochondrion intermembrane space</location>
    </subcellularLocation>
    <subcellularLocation>
        <location evidence="1">Mitochondrion matrix</location>
    </subcellularLocation>
</comment>
<dbReference type="GO" id="GO:0020037">
    <property type="term" value="F:heme binding"/>
    <property type="evidence" value="ECO:0007669"/>
    <property type="project" value="InterPro"/>
</dbReference>
<dbReference type="GO" id="GO:0034599">
    <property type="term" value="P:cellular response to oxidative stress"/>
    <property type="evidence" value="ECO:0007669"/>
    <property type="project" value="InterPro"/>
</dbReference>
<evidence type="ECO:0000259" key="15">
    <source>
        <dbReference type="PROSITE" id="PS50873"/>
    </source>
</evidence>
<dbReference type="PANTHER" id="PTHR31356">
    <property type="entry name" value="THYLAKOID LUMENAL 29 KDA PROTEIN, CHLOROPLASTIC-RELATED"/>
    <property type="match status" value="1"/>
</dbReference>
<dbReference type="InterPro" id="IPR002207">
    <property type="entry name" value="Peroxidase_I"/>
</dbReference>
<dbReference type="PROSITE" id="PS00435">
    <property type="entry name" value="PEROXIDASE_1"/>
    <property type="match status" value="1"/>
</dbReference>
<keyword evidence="17" id="KW-1185">Reference proteome</keyword>
<evidence type="ECO:0000256" key="9">
    <source>
        <dbReference type="ARBA" id="ARBA00023128"/>
    </source>
</evidence>
<evidence type="ECO:0000256" key="1">
    <source>
        <dbReference type="ARBA" id="ARBA00004305"/>
    </source>
</evidence>
<evidence type="ECO:0000313" key="17">
    <source>
        <dbReference type="Proteomes" id="UP000664859"/>
    </source>
</evidence>
<dbReference type="InterPro" id="IPR002016">
    <property type="entry name" value="Haem_peroxidase"/>
</dbReference>
<dbReference type="PROSITE" id="PS51257">
    <property type="entry name" value="PROKAR_LIPOPROTEIN"/>
    <property type="match status" value="1"/>
</dbReference>
<evidence type="ECO:0000313" key="16">
    <source>
        <dbReference type="EMBL" id="KAG5190632.1"/>
    </source>
</evidence>
<feature type="region of interest" description="Disordered" evidence="14">
    <location>
        <begin position="162"/>
        <end position="182"/>
    </location>
</feature>
<keyword evidence="9" id="KW-0496">Mitochondrion</keyword>
<dbReference type="PROSITE" id="PS50873">
    <property type="entry name" value="PEROXIDASE_4"/>
    <property type="match status" value="1"/>
</dbReference>
<keyword evidence="3 16" id="KW-0575">Peroxidase</keyword>
<evidence type="ECO:0000256" key="7">
    <source>
        <dbReference type="ARBA" id="ARBA00023002"/>
    </source>
</evidence>
<dbReference type="SUPFAM" id="SSF48113">
    <property type="entry name" value="Heme-dependent peroxidases"/>
    <property type="match status" value="1"/>
</dbReference>